<evidence type="ECO:0000313" key="9">
    <source>
        <dbReference type="Proteomes" id="UP000027238"/>
    </source>
</evidence>
<dbReference type="InterPro" id="IPR036259">
    <property type="entry name" value="MFS_trans_sf"/>
</dbReference>
<dbReference type="GO" id="GO:0022857">
    <property type="term" value="F:transmembrane transporter activity"/>
    <property type="evidence" value="ECO:0007669"/>
    <property type="project" value="InterPro"/>
</dbReference>
<feature type="transmembrane region" description="Helical" evidence="6">
    <location>
        <begin position="152"/>
        <end position="175"/>
    </location>
</feature>
<protein>
    <recommendedName>
        <fullName evidence="7">Major facilitator superfamily (MFS) profile domain-containing protein</fullName>
    </recommendedName>
</protein>
<keyword evidence="3 6" id="KW-1133">Transmembrane helix</keyword>
<feature type="transmembrane region" description="Helical" evidence="6">
    <location>
        <begin position="417"/>
        <end position="437"/>
    </location>
</feature>
<evidence type="ECO:0000313" key="8">
    <source>
        <dbReference type="EMBL" id="KDN63559.1"/>
    </source>
</evidence>
<evidence type="ECO:0000259" key="7">
    <source>
        <dbReference type="PROSITE" id="PS50850"/>
    </source>
</evidence>
<feature type="transmembrane region" description="Helical" evidence="6">
    <location>
        <begin position="123"/>
        <end position="146"/>
    </location>
</feature>
<keyword evidence="9" id="KW-1185">Reference proteome</keyword>
<dbReference type="eggNOG" id="ENOG502QWBF">
    <property type="taxonomic scope" value="Eukaryota"/>
</dbReference>
<evidence type="ECO:0000256" key="6">
    <source>
        <dbReference type="SAM" id="Phobius"/>
    </source>
</evidence>
<dbReference type="InterPro" id="IPR011701">
    <property type="entry name" value="MFS"/>
</dbReference>
<evidence type="ECO:0000256" key="2">
    <source>
        <dbReference type="ARBA" id="ARBA00022692"/>
    </source>
</evidence>
<gene>
    <name evidence="8" type="ORF">CSUB01_09344</name>
</gene>
<feature type="compositionally biased region" description="Basic and acidic residues" evidence="5">
    <location>
        <begin position="481"/>
        <end position="494"/>
    </location>
</feature>
<feature type="domain" description="Major facilitator superfamily (MFS) profile" evidence="7">
    <location>
        <begin position="29"/>
        <end position="474"/>
    </location>
</feature>
<name>A0A066X7B7_COLSU</name>
<accession>A0A066X7B7</accession>
<sequence length="505" mass="55562">MGCTGRRRTTEVSTHEYEGEDANHIYWRPIIVVAMMLFIDGLGYCMSLAPQTQLFENIVCRQYYKVDDTGSAGRPSEEMCKDPAVQDVVAQLFGWQTFFDGIPGLVLAIWFGVLADKQGRRRFFFLSLVGQVLGSCWVLFICWAELPLRLVWLSSAFLVIGGGSTVTGAISMMIITDASPEKYRSNIFFYAQAALIVAELVGPAIGSVLMTNSLWHPLLLGLACTVITAILAGTIPETLHRGEGGTIESDSEDLSDELSLQRTLQRLLEHVHKTLKFIASHRSVLLLVLTFLVVDFSRQSLSVLLQYLSTRYTIPIAKANLLLSVRAFAQLVTFIAILPLLDLFVSKKLGLSPRVKDFLLSQISIVFIMVCFGILVFAPSLPIVVVGLAFYTLGNGFSSFARSLLSSLVEKDMVGTLFTTLSMMDTLGSLLAGPIIAKTFSWSMRLDGIWKGMPYVMSLIICGLASLALSRAGSGGLPTKHLKDHDDEERRSFLAREPSSESSQN</sequence>
<dbReference type="GO" id="GO:0016020">
    <property type="term" value="C:membrane"/>
    <property type="evidence" value="ECO:0007669"/>
    <property type="project" value="UniProtKB-SubCell"/>
</dbReference>
<reference evidence="9" key="1">
    <citation type="journal article" date="2014" name="Genome Announc.">
        <title>Draft genome sequence of Colletotrichum sublineola, a destructive pathogen of cultivated sorghum.</title>
        <authorList>
            <person name="Baroncelli R."/>
            <person name="Sanz-Martin J.M."/>
            <person name="Rech G.E."/>
            <person name="Sukno S.A."/>
            <person name="Thon M.R."/>
        </authorList>
    </citation>
    <scope>NUCLEOTIDE SEQUENCE [LARGE SCALE GENOMIC DNA]</scope>
    <source>
        <strain evidence="9">TX430BB</strain>
    </source>
</reference>
<dbReference type="SUPFAM" id="SSF103473">
    <property type="entry name" value="MFS general substrate transporter"/>
    <property type="match status" value="1"/>
</dbReference>
<feature type="transmembrane region" description="Helical" evidence="6">
    <location>
        <begin position="358"/>
        <end position="377"/>
    </location>
</feature>
<comment type="subcellular location">
    <subcellularLocation>
        <location evidence="1">Membrane</location>
        <topology evidence="1">Multi-pass membrane protein</topology>
    </subcellularLocation>
</comment>
<keyword evidence="4 6" id="KW-0472">Membrane</keyword>
<evidence type="ECO:0000256" key="5">
    <source>
        <dbReference type="SAM" id="MobiDB-lite"/>
    </source>
</evidence>
<dbReference type="EMBL" id="JMSE01001211">
    <property type="protein sequence ID" value="KDN63559.1"/>
    <property type="molecule type" value="Genomic_DNA"/>
</dbReference>
<evidence type="ECO:0000256" key="3">
    <source>
        <dbReference type="ARBA" id="ARBA00022989"/>
    </source>
</evidence>
<evidence type="ECO:0000256" key="1">
    <source>
        <dbReference type="ARBA" id="ARBA00004141"/>
    </source>
</evidence>
<dbReference type="OMA" id="PSEEMCK"/>
<dbReference type="Gene3D" id="1.20.1250.20">
    <property type="entry name" value="MFS general substrate transporter like domains"/>
    <property type="match status" value="1"/>
</dbReference>
<comment type="caution">
    <text evidence="8">The sequence shown here is derived from an EMBL/GenBank/DDBJ whole genome shotgun (WGS) entry which is preliminary data.</text>
</comment>
<feature type="region of interest" description="Disordered" evidence="5">
    <location>
        <begin position="476"/>
        <end position="505"/>
    </location>
</feature>
<evidence type="ECO:0000256" key="4">
    <source>
        <dbReference type="ARBA" id="ARBA00023136"/>
    </source>
</evidence>
<dbReference type="Proteomes" id="UP000027238">
    <property type="component" value="Unassembled WGS sequence"/>
</dbReference>
<feature type="transmembrane region" description="Helical" evidence="6">
    <location>
        <begin position="449"/>
        <end position="470"/>
    </location>
</feature>
<dbReference type="HOGENOM" id="CLU_013756_2_1_1"/>
<keyword evidence="2 6" id="KW-0812">Transmembrane</keyword>
<feature type="transmembrane region" description="Helical" evidence="6">
    <location>
        <begin position="92"/>
        <end position="111"/>
    </location>
</feature>
<feature type="transmembrane region" description="Helical" evidence="6">
    <location>
        <begin position="187"/>
        <end position="209"/>
    </location>
</feature>
<feature type="transmembrane region" description="Helical" evidence="6">
    <location>
        <begin position="215"/>
        <end position="235"/>
    </location>
</feature>
<feature type="transmembrane region" description="Helical" evidence="6">
    <location>
        <begin position="327"/>
        <end position="346"/>
    </location>
</feature>
<feature type="transmembrane region" description="Helical" evidence="6">
    <location>
        <begin position="30"/>
        <end position="49"/>
    </location>
</feature>
<dbReference type="PROSITE" id="PS50850">
    <property type="entry name" value="MFS"/>
    <property type="match status" value="1"/>
</dbReference>
<proteinExistence type="predicted"/>
<dbReference type="OrthoDB" id="194139at2759"/>
<dbReference type="PANTHER" id="PTHR23507">
    <property type="entry name" value="ZGC:174356"/>
    <property type="match status" value="1"/>
</dbReference>
<dbReference type="AlphaFoldDB" id="A0A066X7B7"/>
<organism evidence="8 9">
    <name type="scientific">Colletotrichum sublineola</name>
    <name type="common">Sorghum anthracnose fungus</name>
    <dbReference type="NCBI Taxonomy" id="1173701"/>
    <lineage>
        <taxon>Eukaryota</taxon>
        <taxon>Fungi</taxon>
        <taxon>Dikarya</taxon>
        <taxon>Ascomycota</taxon>
        <taxon>Pezizomycotina</taxon>
        <taxon>Sordariomycetes</taxon>
        <taxon>Hypocreomycetidae</taxon>
        <taxon>Glomerellales</taxon>
        <taxon>Glomerellaceae</taxon>
        <taxon>Colletotrichum</taxon>
        <taxon>Colletotrichum graminicola species complex</taxon>
    </lineage>
</organism>
<dbReference type="InterPro" id="IPR020846">
    <property type="entry name" value="MFS_dom"/>
</dbReference>
<dbReference type="Pfam" id="PF07690">
    <property type="entry name" value="MFS_1"/>
    <property type="match status" value="1"/>
</dbReference>
<dbReference type="PANTHER" id="PTHR23507:SF1">
    <property type="entry name" value="FI18259P1-RELATED"/>
    <property type="match status" value="1"/>
</dbReference>